<proteinExistence type="predicted"/>
<accession>A0A0B7B1D3</accession>
<name>A0A0B7B1D3_9EUPU</name>
<gene>
    <name evidence="1" type="primary">ORF150775</name>
    <name evidence="2" type="synonym">ORF150783</name>
</gene>
<dbReference type="EMBL" id="HACG01039031">
    <property type="protein sequence ID" value="CEK85896.1"/>
    <property type="molecule type" value="Transcribed_RNA"/>
</dbReference>
<reference evidence="1" key="1">
    <citation type="submission" date="2014-12" db="EMBL/GenBank/DDBJ databases">
        <title>Insight into the proteome of Arion vulgaris.</title>
        <authorList>
            <person name="Aradska J."/>
            <person name="Bulat T."/>
            <person name="Smidak R."/>
            <person name="Sarate P."/>
            <person name="Gangsoo J."/>
            <person name="Sialana F."/>
            <person name="Bilban M."/>
            <person name="Lubec G."/>
        </authorList>
    </citation>
    <scope>NUCLEOTIDE SEQUENCE</scope>
    <source>
        <tissue evidence="1">Skin</tissue>
    </source>
</reference>
<evidence type="ECO:0000313" key="1">
    <source>
        <dbReference type="EMBL" id="CEK85895.1"/>
    </source>
</evidence>
<sequence length="67" mass="7276">MEPHPLSNPYSHRTPEMENVTTFPSKLPAKLIDAILLLSYGGDHCPSRACMLGKVTPAARPSMNLTA</sequence>
<dbReference type="AlphaFoldDB" id="A0A0B7B1D3"/>
<evidence type="ECO:0000313" key="2">
    <source>
        <dbReference type="EMBL" id="CEK85896.1"/>
    </source>
</evidence>
<organism evidence="1">
    <name type="scientific">Arion vulgaris</name>
    <dbReference type="NCBI Taxonomy" id="1028688"/>
    <lineage>
        <taxon>Eukaryota</taxon>
        <taxon>Metazoa</taxon>
        <taxon>Spiralia</taxon>
        <taxon>Lophotrochozoa</taxon>
        <taxon>Mollusca</taxon>
        <taxon>Gastropoda</taxon>
        <taxon>Heterobranchia</taxon>
        <taxon>Euthyneura</taxon>
        <taxon>Panpulmonata</taxon>
        <taxon>Eupulmonata</taxon>
        <taxon>Stylommatophora</taxon>
        <taxon>Helicina</taxon>
        <taxon>Arionoidea</taxon>
        <taxon>Arionidae</taxon>
        <taxon>Arion</taxon>
    </lineage>
</organism>
<protein>
    <submittedName>
        <fullName evidence="1">Uncharacterized protein</fullName>
    </submittedName>
</protein>
<dbReference type="EMBL" id="HACG01039030">
    <property type="protein sequence ID" value="CEK85895.1"/>
    <property type="molecule type" value="Transcribed_RNA"/>
</dbReference>